<keyword evidence="2" id="KW-0813">Transport</keyword>
<feature type="transmembrane region" description="Helical" evidence="8">
    <location>
        <begin position="165"/>
        <end position="182"/>
    </location>
</feature>
<evidence type="ECO:0000256" key="5">
    <source>
        <dbReference type="ARBA" id="ARBA00022989"/>
    </source>
</evidence>
<evidence type="ECO:0000256" key="4">
    <source>
        <dbReference type="ARBA" id="ARBA00022692"/>
    </source>
</evidence>
<protein>
    <submittedName>
        <fullName evidence="10">MFS transporter</fullName>
    </submittedName>
</protein>
<evidence type="ECO:0000256" key="1">
    <source>
        <dbReference type="ARBA" id="ARBA00004429"/>
    </source>
</evidence>
<feature type="transmembrane region" description="Helical" evidence="8">
    <location>
        <begin position="138"/>
        <end position="159"/>
    </location>
</feature>
<comment type="caution">
    <text evidence="10">The sequence shown here is derived from an EMBL/GenBank/DDBJ whole genome shotgun (WGS) entry which is preliminary data.</text>
</comment>
<feature type="transmembrane region" description="Helical" evidence="8">
    <location>
        <begin position="307"/>
        <end position="332"/>
    </location>
</feature>
<feature type="transmembrane region" description="Helical" evidence="8">
    <location>
        <begin position="76"/>
        <end position="99"/>
    </location>
</feature>
<evidence type="ECO:0000256" key="8">
    <source>
        <dbReference type="SAM" id="Phobius"/>
    </source>
</evidence>
<dbReference type="Gene3D" id="1.20.1250.20">
    <property type="entry name" value="MFS general substrate transporter like domains"/>
    <property type="match status" value="1"/>
</dbReference>
<evidence type="ECO:0000256" key="3">
    <source>
        <dbReference type="ARBA" id="ARBA00022475"/>
    </source>
</evidence>
<name>A0ABS0XCI2_9ACTN</name>
<evidence type="ECO:0000259" key="9">
    <source>
        <dbReference type="PROSITE" id="PS50850"/>
    </source>
</evidence>
<accession>A0ABS0XCI2</accession>
<feature type="region of interest" description="Disordered" evidence="7">
    <location>
        <begin position="256"/>
        <end position="286"/>
    </location>
</feature>
<keyword evidence="5 8" id="KW-1133">Transmembrane helix</keyword>
<organism evidence="10 11">
    <name type="scientific">Streptomyces flavofungini</name>
    <dbReference type="NCBI Taxonomy" id="68200"/>
    <lineage>
        <taxon>Bacteria</taxon>
        <taxon>Bacillati</taxon>
        <taxon>Actinomycetota</taxon>
        <taxon>Actinomycetes</taxon>
        <taxon>Kitasatosporales</taxon>
        <taxon>Streptomycetaceae</taxon>
        <taxon>Streptomyces</taxon>
    </lineage>
</organism>
<evidence type="ECO:0000256" key="7">
    <source>
        <dbReference type="SAM" id="MobiDB-lite"/>
    </source>
</evidence>
<feature type="transmembrane region" description="Helical" evidence="8">
    <location>
        <begin position="429"/>
        <end position="449"/>
    </location>
</feature>
<dbReference type="EMBL" id="JAEKOZ010000021">
    <property type="protein sequence ID" value="MBJ3810922.1"/>
    <property type="molecule type" value="Genomic_DNA"/>
</dbReference>
<feature type="compositionally biased region" description="Pro residues" evidence="7">
    <location>
        <begin position="44"/>
        <end position="54"/>
    </location>
</feature>
<evidence type="ECO:0000256" key="2">
    <source>
        <dbReference type="ARBA" id="ARBA00022448"/>
    </source>
</evidence>
<dbReference type="PANTHER" id="PTHR23513:SF9">
    <property type="entry name" value="ENTEROBACTIN EXPORTER ENTS"/>
    <property type="match status" value="1"/>
</dbReference>
<keyword evidence="6 8" id="KW-0472">Membrane</keyword>
<feature type="transmembrane region" description="Helical" evidence="8">
    <location>
        <begin position="455"/>
        <end position="476"/>
    </location>
</feature>
<feature type="transmembrane region" description="Helical" evidence="8">
    <location>
        <begin position="230"/>
        <end position="248"/>
    </location>
</feature>
<sequence length="489" mass="50838">MTRASAEDAPDDRAGQGEPLISVDVVPGAGDHADVPGPRRDPHPGPGSGPGPDPAPKRRIFADLTPLRTSVDYRRLWVGNTISWVGQAMTSLAVSLQVYDITRSSFAVGLVGLFTLVPLVVFGLYGGAVADTVDRRKVGLYSAVGLCALSVALAGGALLDYEHVWFLYGIVALQAVCAALNAPARASMIPRLLPAEQLPAANALNSLTMTTGITVGPMLGGLLVGLWGYQSAYLIDAVAFTAALYAMWRLPAMRPGTEGTEETARGGGAEAGDGGGAEADGGGKRQRASVRDGLRFLATRPNLRMTFFTDLCAMVLAHPRSLFPAIAVVWYGGDAKTAGLLAAAPAVGALLGGVFSGWQGRIRRHGLMIVVSVAAWGTAIAVFGLTRNLWLGVFFLAVAGCSDMISMVFRNTMLQAATPDAMRGRLQGVFIVVVAGGPRLGDFLAGAVGEAVSPRAAIVGGGVACVLAVTLLAGRWRAFLRYDARSPEA</sequence>
<keyword evidence="11" id="KW-1185">Reference proteome</keyword>
<reference evidence="10 11" key="1">
    <citation type="submission" date="2020-12" db="EMBL/GenBank/DDBJ databases">
        <title>Streptomyces typhae sp. nov., a novel endophytic actinomycete isolated from the root of cattail pollen (Typha angustifolia L.).</title>
        <authorList>
            <person name="Peng C."/>
            <person name="Liu C."/>
        </authorList>
    </citation>
    <scope>NUCLEOTIDE SEQUENCE [LARGE SCALE GENOMIC DNA]</scope>
    <source>
        <strain evidence="10 11">JCM 4753</strain>
    </source>
</reference>
<dbReference type="CDD" id="cd06173">
    <property type="entry name" value="MFS_MefA_like"/>
    <property type="match status" value="1"/>
</dbReference>
<dbReference type="PROSITE" id="PS50850">
    <property type="entry name" value="MFS"/>
    <property type="match status" value="1"/>
</dbReference>
<feature type="compositionally biased region" description="Basic and acidic residues" evidence="7">
    <location>
        <begin position="31"/>
        <end position="43"/>
    </location>
</feature>
<feature type="transmembrane region" description="Helical" evidence="8">
    <location>
        <begin position="365"/>
        <end position="383"/>
    </location>
</feature>
<feature type="transmembrane region" description="Helical" evidence="8">
    <location>
        <begin position="389"/>
        <end position="409"/>
    </location>
</feature>
<evidence type="ECO:0000313" key="11">
    <source>
        <dbReference type="Proteomes" id="UP000634780"/>
    </source>
</evidence>
<proteinExistence type="predicted"/>
<evidence type="ECO:0000313" key="10">
    <source>
        <dbReference type="EMBL" id="MBJ3810922.1"/>
    </source>
</evidence>
<feature type="region of interest" description="Disordered" evidence="7">
    <location>
        <begin position="1"/>
        <end position="58"/>
    </location>
</feature>
<dbReference type="SUPFAM" id="SSF103473">
    <property type="entry name" value="MFS general substrate transporter"/>
    <property type="match status" value="1"/>
</dbReference>
<feature type="compositionally biased region" description="Gly residues" evidence="7">
    <location>
        <begin position="265"/>
        <end position="280"/>
    </location>
</feature>
<feature type="domain" description="Major facilitator superfamily (MFS) profile" evidence="9">
    <location>
        <begin position="294"/>
        <end position="489"/>
    </location>
</feature>
<feature type="transmembrane region" description="Helical" evidence="8">
    <location>
        <begin position="105"/>
        <end position="126"/>
    </location>
</feature>
<dbReference type="InterPro" id="IPR010290">
    <property type="entry name" value="TM_effector"/>
</dbReference>
<comment type="subcellular location">
    <subcellularLocation>
        <location evidence="1">Cell inner membrane</location>
        <topology evidence="1">Multi-pass membrane protein</topology>
    </subcellularLocation>
</comment>
<gene>
    <name evidence="10" type="ORF">JGB26_28145</name>
</gene>
<keyword evidence="3" id="KW-1003">Cell membrane</keyword>
<keyword evidence="4 8" id="KW-0812">Transmembrane</keyword>
<dbReference type="InterPro" id="IPR020846">
    <property type="entry name" value="MFS_dom"/>
</dbReference>
<dbReference type="InterPro" id="IPR036259">
    <property type="entry name" value="MFS_trans_sf"/>
</dbReference>
<dbReference type="Proteomes" id="UP000634780">
    <property type="component" value="Unassembled WGS sequence"/>
</dbReference>
<dbReference type="Pfam" id="PF05977">
    <property type="entry name" value="MFS_3"/>
    <property type="match status" value="2"/>
</dbReference>
<evidence type="ECO:0000256" key="6">
    <source>
        <dbReference type="ARBA" id="ARBA00023136"/>
    </source>
</evidence>
<dbReference type="PANTHER" id="PTHR23513">
    <property type="entry name" value="INTEGRAL MEMBRANE EFFLUX PROTEIN-RELATED"/>
    <property type="match status" value="1"/>
</dbReference>
<feature type="transmembrane region" description="Helical" evidence="8">
    <location>
        <begin position="203"/>
        <end position="224"/>
    </location>
</feature>
<feature type="transmembrane region" description="Helical" evidence="8">
    <location>
        <begin position="338"/>
        <end position="358"/>
    </location>
</feature>